<proteinExistence type="predicted"/>
<reference evidence="2 3" key="1">
    <citation type="submission" date="2024-01" db="EMBL/GenBank/DDBJ databases">
        <title>The genomes of 5 underutilized Papilionoideae crops provide insights into root nodulation and disease resistance.</title>
        <authorList>
            <person name="Yuan L."/>
        </authorList>
    </citation>
    <scope>NUCLEOTIDE SEQUENCE [LARGE SCALE GENOMIC DNA]</scope>
    <source>
        <strain evidence="2">LY-2023</strain>
        <tissue evidence="2">Leaf</tissue>
    </source>
</reference>
<name>A0AAN9KNZ2_CLITE</name>
<evidence type="ECO:0000313" key="3">
    <source>
        <dbReference type="Proteomes" id="UP001359559"/>
    </source>
</evidence>
<protein>
    <submittedName>
        <fullName evidence="2">Uncharacterized protein</fullName>
    </submittedName>
</protein>
<evidence type="ECO:0000313" key="2">
    <source>
        <dbReference type="EMBL" id="KAK7319648.1"/>
    </source>
</evidence>
<dbReference type="Proteomes" id="UP001359559">
    <property type="component" value="Unassembled WGS sequence"/>
</dbReference>
<comment type="caution">
    <text evidence="2">The sequence shown here is derived from an EMBL/GenBank/DDBJ whole genome shotgun (WGS) entry which is preliminary data.</text>
</comment>
<dbReference type="Gene3D" id="1.10.1280.10">
    <property type="entry name" value="Di-copper center containing domain from catechol oxidase"/>
    <property type="match status" value="1"/>
</dbReference>
<keyword evidence="1" id="KW-0472">Membrane</keyword>
<keyword evidence="1" id="KW-0812">Transmembrane</keyword>
<sequence>MTLEVSCIVLIVTSWDNPPGMTIPSIYTDKTSSLYDPLKEPTHLPPTIVDLNYNRKNENSSGNKDDQIKTNLITMYRNRLVFSLGNLIMLGVNLILVLALWNKFHTILFIDGPMIAHNLTVRTWGPFETPFSLLIMQMLIEYGTYGKHYPVDEEGISKIMIG</sequence>
<dbReference type="EMBL" id="JAYKXN010000001">
    <property type="protein sequence ID" value="KAK7319648.1"/>
    <property type="molecule type" value="Genomic_DNA"/>
</dbReference>
<dbReference type="InterPro" id="IPR008922">
    <property type="entry name" value="Di-copper_centre_dom_sf"/>
</dbReference>
<keyword evidence="1" id="KW-1133">Transmembrane helix</keyword>
<evidence type="ECO:0000256" key="1">
    <source>
        <dbReference type="SAM" id="Phobius"/>
    </source>
</evidence>
<dbReference type="AlphaFoldDB" id="A0AAN9KNZ2"/>
<organism evidence="2 3">
    <name type="scientific">Clitoria ternatea</name>
    <name type="common">Butterfly pea</name>
    <dbReference type="NCBI Taxonomy" id="43366"/>
    <lineage>
        <taxon>Eukaryota</taxon>
        <taxon>Viridiplantae</taxon>
        <taxon>Streptophyta</taxon>
        <taxon>Embryophyta</taxon>
        <taxon>Tracheophyta</taxon>
        <taxon>Spermatophyta</taxon>
        <taxon>Magnoliopsida</taxon>
        <taxon>eudicotyledons</taxon>
        <taxon>Gunneridae</taxon>
        <taxon>Pentapetalae</taxon>
        <taxon>rosids</taxon>
        <taxon>fabids</taxon>
        <taxon>Fabales</taxon>
        <taxon>Fabaceae</taxon>
        <taxon>Papilionoideae</taxon>
        <taxon>50 kb inversion clade</taxon>
        <taxon>NPAAA clade</taxon>
        <taxon>indigoferoid/millettioid clade</taxon>
        <taxon>Phaseoleae</taxon>
        <taxon>Clitoria</taxon>
    </lineage>
</organism>
<keyword evidence="3" id="KW-1185">Reference proteome</keyword>
<accession>A0AAN9KNZ2</accession>
<gene>
    <name evidence="2" type="ORF">RJT34_04371</name>
</gene>
<feature type="transmembrane region" description="Helical" evidence="1">
    <location>
        <begin position="80"/>
        <end position="101"/>
    </location>
</feature>